<evidence type="ECO:0000256" key="3">
    <source>
        <dbReference type="ARBA" id="ARBA00022801"/>
    </source>
</evidence>
<sequence>MRDIFIERNKNILRIAVKEEEKLMECYIEDDMGEAMPGEIYKGIVKNVVPAIKCAFIDIGGSKNAYLYLDRKIKKGQEVMVEVIKEEIGYKGAKVSEAVTIPGRLVVLHTYDNEVNFSKKISDKDFKEKVINHIEKPQEVGVTVRTKAEEASIEDIQKEIDELHKKFIQIKRTFEYTLNPKRISSENSIFYRILRDITNTNTHKIYVDTKEDYNFIKNYLEDIITVEVILHQEDRTLFDYYGIEKEILALRGHRINLPCGGYIIIEKTEAMYTIDVNTGKNVHGRNMEKTIYETNLEAATEAARQIRLRNLSGIIVIDFIDLKDKSLQANIVNKLKECFDTDSNKTVIYPFTELGLVQIARRRRGKNISEFIEEECPKCHGFGVRLRLDYISLLISNEIIKFENENSIDNILIEINDKYKEEIQNDILSFIMKINGLNKNIYIKYISGSGYFKVEPLLFQNQLDALNEYKVTL</sequence>
<dbReference type="OrthoDB" id="9804278at2"/>
<dbReference type="EMBL" id="FQZO01000001">
    <property type="protein sequence ID" value="SHI47555.1"/>
    <property type="molecule type" value="Genomic_DNA"/>
</dbReference>
<protein>
    <submittedName>
        <fullName evidence="8">Ribonuclease G</fullName>
    </submittedName>
</protein>
<reference evidence="8 9" key="1">
    <citation type="submission" date="2016-11" db="EMBL/GenBank/DDBJ databases">
        <authorList>
            <person name="Jaros S."/>
            <person name="Januszkiewicz K."/>
            <person name="Wedrychowicz H."/>
        </authorList>
    </citation>
    <scope>NUCLEOTIDE SEQUENCE [LARGE SCALE GENOMIC DNA]</scope>
    <source>
        <strain evidence="8 9">DSM 21864</strain>
    </source>
</reference>
<dbReference type="RefSeq" id="WP_073003853.1">
    <property type="nucleotide sequence ID" value="NZ_FQZO01000001.1"/>
</dbReference>
<dbReference type="SUPFAM" id="SSF50249">
    <property type="entry name" value="Nucleic acid-binding proteins"/>
    <property type="match status" value="1"/>
</dbReference>
<dbReference type="GO" id="GO:0046872">
    <property type="term" value="F:metal ion binding"/>
    <property type="evidence" value="ECO:0007669"/>
    <property type="project" value="UniProtKB-KW"/>
</dbReference>
<dbReference type="STRING" id="1121298.SAMN05444401_0752"/>
<evidence type="ECO:0000313" key="9">
    <source>
        <dbReference type="Proteomes" id="UP000184080"/>
    </source>
</evidence>
<dbReference type="Proteomes" id="UP000184080">
    <property type="component" value="Unassembled WGS sequence"/>
</dbReference>
<dbReference type="GO" id="GO:0016787">
    <property type="term" value="F:hydrolase activity"/>
    <property type="evidence" value="ECO:0007669"/>
    <property type="project" value="UniProtKB-KW"/>
</dbReference>
<feature type="coiled-coil region" evidence="6">
    <location>
        <begin position="146"/>
        <end position="173"/>
    </location>
</feature>
<dbReference type="GO" id="GO:0006364">
    <property type="term" value="P:rRNA processing"/>
    <property type="evidence" value="ECO:0007669"/>
    <property type="project" value="TreeGrafter"/>
</dbReference>
<evidence type="ECO:0000256" key="2">
    <source>
        <dbReference type="ARBA" id="ARBA00022723"/>
    </source>
</evidence>
<dbReference type="PANTHER" id="PTHR30001">
    <property type="entry name" value="RIBONUCLEASE"/>
    <property type="match status" value="1"/>
</dbReference>
<comment type="cofactor">
    <cofactor evidence="1">
        <name>Mg(2+)</name>
        <dbReference type="ChEBI" id="CHEBI:18420"/>
    </cofactor>
</comment>
<dbReference type="InterPro" id="IPR019307">
    <property type="entry name" value="RNA-bd_AU-1/RNase_E/G"/>
</dbReference>
<gene>
    <name evidence="8" type="ORF">SAMN05444401_0752</name>
</gene>
<dbReference type="AlphaFoldDB" id="A0A1M6BFR6"/>
<keyword evidence="6" id="KW-0175">Coiled coil</keyword>
<dbReference type="PANTHER" id="PTHR30001:SF0">
    <property type="entry name" value="RIBONUCLEASE G"/>
    <property type="match status" value="1"/>
</dbReference>
<proteinExistence type="predicted"/>
<dbReference type="InterPro" id="IPR012340">
    <property type="entry name" value="NA-bd_OB-fold"/>
</dbReference>
<name>A0A1M6BFR6_9CLOT</name>
<keyword evidence="5" id="KW-0694">RNA-binding</keyword>
<keyword evidence="2" id="KW-0479">Metal-binding</keyword>
<dbReference type="Gene3D" id="2.40.50.140">
    <property type="entry name" value="Nucleic acid-binding proteins"/>
    <property type="match status" value="1"/>
</dbReference>
<evidence type="ECO:0000313" key="8">
    <source>
        <dbReference type="EMBL" id="SHI47555.1"/>
    </source>
</evidence>
<dbReference type="Pfam" id="PF10150">
    <property type="entry name" value="RNase_E_G"/>
    <property type="match status" value="1"/>
</dbReference>
<keyword evidence="3" id="KW-0378">Hydrolase</keyword>
<keyword evidence="9" id="KW-1185">Reference proteome</keyword>
<dbReference type="CDD" id="cd04453">
    <property type="entry name" value="S1_RNase_E"/>
    <property type="match status" value="1"/>
</dbReference>
<dbReference type="InterPro" id="IPR004659">
    <property type="entry name" value="RNase_E/G"/>
</dbReference>
<feature type="domain" description="RNA-binding protein AU-1/Ribonuclease E/G" evidence="7">
    <location>
        <begin position="100"/>
        <end position="363"/>
    </location>
</feature>
<dbReference type="GO" id="GO:0004540">
    <property type="term" value="F:RNA nuclease activity"/>
    <property type="evidence" value="ECO:0007669"/>
    <property type="project" value="InterPro"/>
</dbReference>
<dbReference type="GO" id="GO:0005737">
    <property type="term" value="C:cytoplasm"/>
    <property type="evidence" value="ECO:0007669"/>
    <property type="project" value="TreeGrafter"/>
</dbReference>
<evidence type="ECO:0000256" key="1">
    <source>
        <dbReference type="ARBA" id="ARBA00001946"/>
    </source>
</evidence>
<evidence type="ECO:0000259" key="7">
    <source>
        <dbReference type="Pfam" id="PF10150"/>
    </source>
</evidence>
<evidence type="ECO:0000256" key="4">
    <source>
        <dbReference type="ARBA" id="ARBA00022842"/>
    </source>
</evidence>
<evidence type="ECO:0000256" key="5">
    <source>
        <dbReference type="ARBA" id="ARBA00022884"/>
    </source>
</evidence>
<dbReference type="GO" id="GO:0003723">
    <property type="term" value="F:RNA binding"/>
    <property type="evidence" value="ECO:0007669"/>
    <property type="project" value="UniProtKB-KW"/>
</dbReference>
<organism evidence="8 9">
    <name type="scientific">Clostridium amylolyticum</name>
    <dbReference type="NCBI Taxonomy" id="1121298"/>
    <lineage>
        <taxon>Bacteria</taxon>
        <taxon>Bacillati</taxon>
        <taxon>Bacillota</taxon>
        <taxon>Clostridia</taxon>
        <taxon>Eubacteriales</taxon>
        <taxon>Clostridiaceae</taxon>
        <taxon>Clostridium</taxon>
    </lineage>
</organism>
<dbReference type="NCBIfam" id="TIGR00757">
    <property type="entry name" value="RNaseEG"/>
    <property type="match status" value="1"/>
</dbReference>
<accession>A0A1M6BFR6</accession>
<keyword evidence="4" id="KW-0460">Magnesium</keyword>
<evidence type="ECO:0000256" key="6">
    <source>
        <dbReference type="SAM" id="Coils"/>
    </source>
</evidence>